<evidence type="ECO:0000313" key="3">
    <source>
        <dbReference type="Proteomes" id="UP000008152"/>
    </source>
</evidence>
<evidence type="ECO:0000259" key="1">
    <source>
        <dbReference type="Pfam" id="PF13521"/>
    </source>
</evidence>
<gene>
    <name evidence="2" type="ordered locus">VIBHAR_00591</name>
</gene>
<organism evidence="2 3">
    <name type="scientific">Vibrio campbellii (strain ATCC BAA-1116)</name>
    <dbReference type="NCBI Taxonomy" id="2902295"/>
    <lineage>
        <taxon>Bacteria</taxon>
        <taxon>Pseudomonadati</taxon>
        <taxon>Pseudomonadota</taxon>
        <taxon>Gammaproteobacteria</taxon>
        <taxon>Vibrionales</taxon>
        <taxon>Vibrionaceae</taxon>
        <taxon>Vibrio</taxon>
    </lineage>
</organism>
<proteinExistence type="predicted"/>
<dbReference type="Gene3D" id="3.40.50.300">
    <property type="entry name" value="P-loop containing nucleotide triphosphate hydrolases"/>
    <property type="match status" value="1"/>
</dbReference>
<dbReference type="Proteomes" id="UP000008152">
    <property type="component" value="Chromosome I"/>
</dbReference>
<reference evidence="2 3" key="1">
    <citation type="submission" date="2007-08" db="EMBL/GenBank/DDBJ databases">
        <authorList>
            <consortium name="The Vibrio harveyi Genome Sequencing Project"/>
            <person name="Bassler B."/>
            <person name="Clifton S.W."/>
            <person name="Fulton L."/>
            <person name="Delehaunty K."/>
            <person name="Fronick C."/>
            <person name="Harrison M."/>
            <person name="Markivic C."/>
            <person name="Fulton R."/>
            <person name="Tin-Wollam A.-M."/>
            <person name="Shah N."/>
            <person name="Pepin K."/>
            <person name="Nash W."/>
            <person name="Thiruvilangam P."/>
            <person name="Bhonagiri V."/>
            <person name="Waters C."/>
            <person name="Tu K.C."/>
            <person name="Irgon J."/>
            <person name="Wilson R.K."/>
        </authorList>
    </citation>
    <scope>NUCLEOTIDE SEQUENCE [LARGE SCALE GENOMIC DNA]</scope>
    <source>
        <strain evidence="3">ATCC BAA-1116 / BB120</strain>
    </source>
</reference>
<sequence>MLGAFCIRRNKAMQPIVITGGPGAGKTTLLNALGELGYATFAEGSRTLIEQQSQLDNGVLPWTNLPEFANLCLELMGKQKQDALSHEVVFVDRAIPDIVAYLKVGGCPVEQTFLTESAGYQSKVLTCRPEASIYVQDDVRPHSFEEALQIHQTLVDTYAELGYEVIDVPWGSVEKRVAFVRQVMGLVVGVDGEKGE</sequence>
<dbReference type="EMBL" id="CP000789">
    <property type="protein sequence ID" value="ABU69593.1"/>
    <property type="molecule type" value="Genomic_DNA"/>
</dbReference>
<accession>A7MTU4</accession>
<name>A7MTU4_VIBC1</name>
<evidence type="ECO:0000313" key="2">
    <source>
        <dbReference type="EMBL" id="ABU69593.1"/>
    </source>
</evidence>
<protein>
    <recommendedName>
        <fullName evidence="1">NadR/Ttd14 AAA domain-containing protein</fullName>
    </recommendedName>
</protein>
<dbReference type="AlphaFoldDB" id="A7MTU4"/>
<dbReference type="InterPro" id="IPR038727">
    <property type="entry name" value="NadR/Ttd14_AAA_dom"/>
</dbReference>
<feature type="domain" description="NadR/Ttd14 AAA" evidence="1">
    <location>
        <begin position="16"/>
        <end position="176"/>
    </location>
</feature>
<dbReference type="InterPro" id="IPR027417">
    <property type="entry name" value="P-loop_NTPase"/>
</dbReference>
<dbReference type="PATRIC" id="fig|338187.36.peg.530"/>
<dbReference type="Pfam" id="PF13521">
    <property type="entry name" value="AAA_28"/>
    <property type="match status" value="1"/>
</dbReference>
<dbReference type="SUPFAM" id="SSF52540">
    <property type="entry name" value="P-loop containing nucleoside triphosphate hydrolases"/>
    <property type="match status" value="1"/>
</dbReference>
<dbReference type="KEGG" id="vha:VIBHAR_00591"/>